<sequence>MEEIVNSLNVGVGTGLAVLGSKEILDKLLGPSADYIGNETKNLIAKCNINLGFRQK</sequence>
<reference evidence="1 2" key="1">
    <citation type="submission" date="2023-11" db="EMBL/GenBank/DDBJ databases">
        <authorList>
            <person name="Ouyang M.-Y."/>
        </authorList>
    </citation>
    <scope>NUCLEOTIDE SEQUENCE [LARGE SCALE GENOMIC DNA]</scope>
    <source>
        <strain evidence="1 2">OY6</strain>
    </source>
</reference>
<name>A0ABU4UGL2_9GAMM</name>
<dbReference type="Proteomes" id="UP001284537">
    <property type="component" value="Unassembled WGS sequence"/>
</dbReference>
<dbReference type="RefSeq" id="WP_319961933.1">
    <property type="nucleotide sequence ID" value="NZ_JAXARY010000012.1"/>
</dbReference>
<organism evidence="1 2">
    <name type="scientific">Methylomonas defluvii</name>
    <dbReference type="NCBI Taxonomy" id="3045149"/>
    <lineage>
        <taxon>Bacteria</taxon>
        <taxon>Pseudomonadati</taxon>
        <taxon>Pseudomonadota</taxon>
        <taxon>Gammaproteobacteria</taxon>
        <taxon>Methylococcales</taxon>
        <taxon>Methylococcaceae</taxon>
        <taxon>Methylomonas</taxon>
    </lineage>
</organism>
<gene>
    <name evidence="1" type="ORF">QLH52_13575</name>
</gene>
<protein>
    <submittedName>
        <fullName evidence="1">Uncharacterized protein</fullName>
    </submittedName>
</protein>
<evidence type="ECO:0000313" key="2">
    <source>
        <dbReference type="Proteomes" id="UP001284537"/>
    </source>
</evidence>
<proteinExistence type="predicted"/>
<dbReference type="EMBL" id="JAXARY010000012">
    <property type="protein sequence ID" value="MDX8128321.1"/>
    <property type="molecule type" value="Genomic_DNA"/>
</dbReference>
<keyword evidence="2" id="KW-1185">Reference proteome</keyword>
<accession>A0ABU4UGL2</accession>
<evidence type="ECO:0000313" key="1">
    <source>
        <dbReference type="EMBL" id="MDX8128321.1"/>
    </source>
</evidence>
<comment type="caution">
    <text evidence="1">The sequence shown here is derived from an EMBL/GenBank/DDBJ whole genome shotgun (WGS) entry which is preliminary data.</text>
</comment>